<feature type="domain" description="DUF1508" evidence="3">
    <location>
        <begin position="31"/>
        <end position="77"/>
    </location>
</feature>
<gene>
    <name evidence="4" type="ORF">SAMN05216578_10178</name>
</gene>
<dbReference type="AlphaFoldDB" id="A0A1I5ZJM1"/>
<evidence type="ECO:0000259" key="3">
    <source>
        <dbReference type="Pfam" id="PF07411"/>
    </source>
</evidence>
<evidence type="ECO:0000313" key="4">
    <source>
        <dbReference type="EMBL" id="SFQ56684.1"/>
    </source>
</evidence>
<dbReference type="Proteomes" id="UP000242815">
    <property type="component" value="Unassembled WGS sequence"/>
</dbReference>
<dbReference type="Gene3D" id="2.30.29.80">
    <property type="match status" value="1"/>
</dbReference>
<protein>
    <submittedName>
        <fullName evidence="4">Uncharacterized conserved protein YegP, UPF0339 family</fullName>
    </submittedName>
</protein>
<feature type="region of interest" description="Disordered" evidence="2">
    <location>
        <begin position="71"/>
        <end position="108"/>
    </location>
</feature>
<organism evidence="4 5">
    <name type="scientific">Halopseudomonas formosensis</name>
    <dbReference type="NCBI Taxonomy" id="1002526"/>
    <lineage>
        <taxon>Bacteria</taxon>
        <taxon>Pseudomonadati</taxon>
        <taxon>Pseudomonadota</taxon>
        <taxon>Gammaproteobacteria</taxon>
        <taxon>Pseudomonadales</taxon>
        <taxon>Pseudomonadaceae</taxon>
        <taxon>Halopseudomonas</taxon>
    </lineage>
</organism>
<dbReference type="InterPro" id="IPR051141">
    <property type="entry name" value="UPF0339_domain"/>
</dbReference>
<comment type="similarity">
    <text evidence="1">Belongs to the UPF0339 family. Duplicated subfamily.</text>
</comment>
<sequence>MAYVKSRRNTAMTIRHYREKRMTGKFEVYQDKAGEYRFRLKAANGQNILASEGYKAKASCLSGIESVKSNAPDDSRYAKADQDDTSPCGTVATNPSDNSHAHIPSDRL</sequence>
<proteinExistence type="inferred from homology"/>
<dbReference type="InterPro" id="IPR036913">
    <property type="entry name" value="YegP-like_sf"/>
</dbReference>
<feature type="compositionally biased region" description="Basic and acidic residues" evidence="2">
    <location>
        <begin position="71"/>
        <end position="82"/>
    </location>
</feature>
<dbReference type="STRING" id="1002526.SAMN05216578_10178"/>
<name>A0A1I5ZJM1_9GAMM</name>
<feature type="compositionally biased region" description="Polar residues" evidence="2">
    <location>
        <begin position="85"/>
        <end position="98"/>
    </location>
</feature>
<dbReference type="SUPFAM" id="SSF160113">
    <property type="entry name" value="YegP-like"/>
    <property type="match status" value="1"/>
</dbReference>
<evidence type="ECO:0000256" key="2">
    <source>
        <dbReference type="SAM" id="MobiDB-lite"/>
    </source>
</evidence>
<dbReference type="PANTHER" id="PTHR40606">
    <property type="match status" value="1"/>
</dbReference>
<feature type="compositionally biased region" description="Basic and acidic residues" evidence="2">
    <location>
        <begin position="99"/>
        <end position="108"/>
    </location>
</feature>
<evidence type="ECO:0000256" key="1">
    <source>
        <dbReference type="ARBA" id="ARBA00007576"/>
    </source>
</evidence>
<reference evidence="4 5" key="1">
    <citation type="submission" date="2016-10" db="EMBL/GenBank/DDBJ databases">
        <authorList>
            <person name="de Groot N.N."/>
        </authorList>
    </citation>
    <scope>NUCLEOTIDE SEQUENCE [LARGE SCALE GENOMIC DNA]</scope>
    <source>
        <strain evidence="4 5">JCM 18415</strain>
    </source>
</reference>
<dbReference type="Pfam" id="PF07411">
    <property type="entry name" value="DUF1508"/>
    <property type="match status" value="1"/>
</dbReference>
<accession>A0A1I5ZJM1</accession>
<dbReference type="PANTHER" id="PTHR40606:SF1">
    <property type="entry name" value="UPF0339 PROTEIN YEGP"/>
    <property type="match status" value="1"/>
</dbReference>
<dbReference type="EMBL" id="FOYD01000001">
    <property type="protein sequence ID" value="SFQ56684.1"/>
    <property type="molecule type" value="Genomic_DNA"/>
</dbReference>
<dbReference type="InterPro" id="IPR010879">
    <property type="entry name" value="DUF1508"/>
</dbReference>
<evidence type="ECO:0000313" key="5">
    <source>
        <dbReference type="Proteomes" id="UP000242815"/>
    </source>
</evidence>